<dbReference type="SUPFAM" id="SSF52540">
    <property type="entry name" value="P-loop containing nucleoside triphosphate hydrolases"/>
    <property type="match status" value="1"/>
</dbReference>
<keyword evidence="10" id="KW-1185">Reference proteome</keyword>
<evidence type="ECO:0000256" key="7">
    <source>
        <dbReference type="ARBA" id="ARBA00049244"/>
    </source>
</evidence>
<dbReference type="SUPFAM" id="SSF48019">
    <property type="entry name" value="post-AAA+ oligomerization domain-like"/>
    <property type="match status" value="1"/>
</dbReference>
<evidence type="ECO:0000256" key="5">
    <source>
        <dbReference type="ARBA" id="ARBA00022705"/>
    </source>
</evidence>
<keyword evidence="3" id="KW-0808">Transferase</keyword>
<dbReference type="InterPro" id="IPR008921">
    <property type="entry name" value="DNA_pol3_clamp-load_cplx_C"/>
</dbReference>
<dbReference type="InterPro" id="IPR015199">
    <property type="entry name" value="DNA_pol_III_delta_C"/>
</dbReference>
<dbReference type="InterPro" id="IPR027417">
    <property type="entry name" value="P-loop_NTPase"/>
</dbReference>
<reference evidence="9 10" key="1">
    <citation type="submission" date="2016-09" db="EMBL/GenBank/DDBJ databases">
        <authorList>
            <person name="Capua I."/>
            <person name="De Benedictis P."/>
            <person name="Joannis T."/>
            <person name="Lombin L.H."/>
            <person name="Cattoli G."/>
        </authorList>
    </citation>
    <scope>NUCLEOTIDE SEQUENCE [LARGE SCALE GENOMIC DNA]</scope>
    <source>
        <strain evidence="9 10">GluBS11</strain>
    </source>
</reference>
<feature type="domain" description="DNA polymerase III delta subunit C-terminal" evidence="8">
    <location>
        <begin position="237"/>
        <end position="329"/>
    </location>
</feature>
<dbReference type="Pfam" id="PF09115">
    <property type="entry name" value="DNApol3-delta_C"/>
    <property type="match status" value="1"/>
</dbReference>
<evidence type="ECO:0000256" key="4">
    <source>
        <dbReference type="ARBA" id="ARBA00022695"/>
    </source>
</evidence>
<dbReference type="STRING" id="1619234.SAMN05421730_103512"/>
<dbReference type="AlphaFoldDB" id="A0A1D3TXU0"/>
<evidence type="ECO:0000256" key="6">
    <source>
        <dbReference type="ARBA" id="ARBA00022932"/>
    </source>
</evidence>
<dbReference type="PANTHER" id="PTHR11669:SF8">
    <property type="entry name" value="DNA POLYMERASE III SUBUNIT DELTA"/>
    <property type="match status" value="1"/>
</dbReference>
<dbReference type="Gene3D" id="3.40.50.300">
    <property type="entry name" value="P-loop containing nucleotide triphosphate hydrolases"/>
    <property type="match status" value="1"/>
</dbReference>
<dbReference type="EMBL" id="FMKA01000035">
    <property type="protein sequence ID" value="SCP99215.1"/>
    <property type="molecule type" value="Genomic_DNA"/>
</dbReference>
<dbReference type="InterPro" id="IPR050238">
    <property type="entry name" value="DNA_Rep/Repair_Clamp_Loader"/>
</dbReference>
<evidence type="ECO:0000313" key="9">
    <source>
        <dbReference type="EMBL" id="SCP99215.1"/>
    </source>
</evidence>
<dbReference type="Pfam" id="PF13177">
    <property type="entry name" value="DNA_pol3_delta2"/>
    <property type="match status" value="1"/>
</dbReference>
<evidence type="ECO:0000259" key="8">
    <source>
        <dbReference type="Pfam" id="PF09115"/>
    </source>
</evidence>
<evidence type="ECO:0000256" key="1">
    <source>
        <dbReference type="ARBA" id="ARBA00012417"/>
    </source>
</evidence>
<dbReference type="GO" id="GO:0003677">
    <property type="term" value="F:DNA binding"/>
    <property type="evidence" value="ECO:0007669"/>
    <property type="project" value="InterPro"/>
</dbReference>
<proteinExistence type="predicted"/>
<dbReference type="PANTHER" id="PTHR11669">
    <property type="entry name" value="REPLICATION FACTOR C / DNA POLYMERASE III GAMMA-TAU SUBUNIT"/>
    <property type="match status" value="1"/>
</dbReference>
<keyword evidence="5" id="KW-0235">DNA replication</keyword>
<dbReference type="Proteomes" id="UP000199315">
    <property type="component" value="Unassembled WGS sequence"/>
</dbReference>
<keyword evidence="6" id="KW-0239">DNA-directed DNA polymerase</keyword>
<evidence type="ECO:0000313" key="10">
    <source>
        <dbReference type="Proteomes" id="UP000199315"/>
    </source>
</evidence>
<sequence>MINMPQFKDIRGHQQIIRHLQNAINLNKVSHAYIFNGEEGSGKNILASTFAMALQCDRKEAEPCLECRSCRQAENRNQPDIIRITHEKPNSIGVEDIRVQLNADIMIKPYSSPYKIYIIDEAEKLTVQAQNALLKTIEEPPAYAVIMLLTTNADEFLPTILSRCVSLNLKTVEDADIKKYLMEELQIPDYQADLCTAFAQGNMGKAIKLASAENFNQIKDETVQLLKYINEMEISEIVEAIKKISTHKLDVQDYFDLIMIWYRDVLLFKATSDVDSLIFKDEVRYIQKQANRSSYEGIEAIINALENAKARLNANVNFDLVMELLLLTIKEN</sequence>
<dbReference type="GO" id="GO:0009360">
    <property type="term" value="C:DNA polymerase III complex"/>
    <property type="evidence" value="ECO:0007669"/>
    <property type="project" value="InterPro"/>
</dbReference>
<comment type="catalytic activity">
    <reaction evidence="7">
        <text>DNA(n) + a 2'-deoxyribonucleoside 5'-triphosphate = DNA(n+1) + diphosphate</text>
        <dbReference type="Rhea" id="RHEA:22508"/>
        <dbReference type="Rhea" id="RHEA-COMP:17339"/>
        <dbReference type="Rhea" id="RHEA-COMP:17340"/>
        <dbReference type="ChEBI" id="CHEBI:33019"/>
        <dbReference type="ChEBI" id="CHEBI:61560"/>
        <dbReference type="ChEBI" id="CHEBI:173112"/>
        <dbReference type="EC" id="2.7.7.7"/>
    </reaction>
</comment>
<name>A0A1D3TXU0_9FIRM</name>
<evidence type="ECO:0000256" key="3">
    <source>
        <dbReference type="ARBA" id="ARBA00022679"/>
    </source>
</evidence>
<dbReference type="GO" id="GO:0006261">
    <property type="term" value="P:DNA-templated DNA replication"/>
    <property type="evidence" value="ECO:0007669"/>
    <property type="project" value="TreeGrafter"/>
</dbReference>
<organism evidence="9 10">
    <name type="scientific">Anaerobium acetethylicum</name>
    <dbReference type="NCBI Taxonomy" id="1619234"/>
    <lineage>
        <taxon>Bacteria</taxon>
        <taxon>Bacillati</taxon>
        <taxon>Bacillota</taxon>
        <taxon>Clostridia</taxon>
        <taxon>Lachnospirales</taxon>
        <taxon>Lachnospiraceae</taxon>
        <taxon>Anaerobium</taxon>
    </lineage>
</organism>
<gene>
    <name evidence="9" type="ORF">SAMN05421730_103512</name>
</gene>
<keyword evidence="4" id="KW-0548">Nucleotidyltransferase</keyword>
<evidence type="ECO:0000256" key="2">
    <source>
        <dbReference type="ARBA" id="ARBA00014363"/>
    </source>
</evidence>
<dbReference type="GO" id="GO:0003887">
    <property type="term" value="F:DNA-directed DNA polymerase activity"/>
    <property type="evidence" value="ECO:0007669"/>
    <property type="project" value="UniProtKB-KW"/>
</dbReference>
<accession>A0A1D3TXU0</accession>
<protein>
    <recommendedName>
        <fullName evidence="2">DNA polymerase III subunit delta'</fullName>
        <ecNumber evidence="1">2.7.7.7</ecNumber>
    </recommendedName>
</protein>
<dbReference type="EC" id="2.7.7.7" evidence="1"/>